<keyword evidence="1" id="KW-0472">Membrane</keyword>
<dbReference type="RefSeq" id="WP_284232812.1">
    <property type="nucleotide sequence ID" value="NZ_BSUL01000001.1"/>
</dbReference>
<evidence type="ECO:0000256" key="1">
    <source>
        <dbReference type="SAM" id="Phobius"/>
    </source>
</evidence>
<sequence>MSKSTTEERRSLGSLISSLPGLVTDLLKAEFANLQREIVGKLKAIGIGVAFFVVAAVLAFFMLGVLLAAAVLGFATIMPGWAAALTVAGIILVAIIVLVLIGVNRLKHGVPPAPTETIESVKDDVRAIKGLHVSDAEGTR</sequence>
<gene>
    <name evidence="2" type="ORF">GCM10025874_23280</name>
</gene>
<keyword evidence="3" id="KW-1185">Reference proteome</keyword>
<accession>A0AA37UMP0</accession>
<feature type="transmembrane region" description="Helical" evidence="1">
    <location>
        <begin position="81"/>
        <end position="103"/>
    </location>
</feature>
<organism evidence="2 3">
    <name type="scientific">Arenivirga flava</name>
    <dbReference type="NCBI Taxonomy" id="1930060"/>
    <lineage>
        <taxon>Bacteria</taxon>
        <taxon>Bacillati</taxon>
        <taxon>Actinomycetota</taxon>
        <taxon>Actinomycetes</taxon>
        <taxon>Micrococcales</taxon>
        <taxon>Microbacteriaceae</taxon>
        <taxon>Arenivirga</taxon>
    </lineage>
</organism>
<evidence type="ECO:0008006" key="4">
    <source>
        <dbReference type="Google" id="ProtNLM"/>
    </source>
</evidence>
<comment type="caution">
    <text evidence="2">The sequence shown here is derived from an EMBL/GenBank/DDBJ whole genome shotgun (WGS) entry which is preliminary data.</text>
</comment>
<protein>
    <recommendedName>
        <fullName evidence="4">Phage holin family protein</fullName>
    </recommendedName>
</protein>
<proteinExistence type="predicted"/>
<name>A0AA37UMP0_9MICO</name>
<keyword evidence="1" id="KW-0812">Transmembrane</keyword>
<reference evidence="2 3" key="1">
    <citation type="journal article" date="2014" name="Int. J. Syst. Evol. Microbiol.">
        <title>Complete genome sequence of Corynebacterium casei LMG S-19264T (=DSM 44701T), isolated from a smear-ripened cheese.</title>
        <authorList>
            <consortium name="US DOE Joint Genome Institute (JGI-PGF)"/>
            <person name="Walter F."/>
            <person name="Albersmeier A."/>
            <person name="Kalinowski J."/>
            <person name="Ruckert C."/>
        </authorList>
    </citation>
    <scope>NUCLEOTIDE SEQUENCE [LARGE SCALE GENOMIC DNA]</scope>
    <source>
        <strain evidence="2 3">NBRC 112289</strain>
    </source>
</reference>
<evidence type="ECO:0000313" key="2">
    <source>
        <dbReference type="EMBL" id="GMA29075.1"/>
    </source>
</evidence>
<dbReference type="AlphaFoldDB" id="A0AA37UMP0"/>
<dbReference type="EMBL" id="BSUL01000001">
    <property type="protein sequence ID" value="GMA29075.1"/>
    <property type="molecule type" value="Genomic_DNA"/>
</dbReference>
<keyword evidence="1" id="KW-1133">Transmembrane helix</keyword>
<feature type="transmembrane region" description="Helical" evidence="1">
    <location>
        <begin position="44"/>
        <end position="75"/>
    </location>
</feature>
<dbReference type="Proteomes" id="UP001157160">
    <property type="component" value="Unassembled WGS sequence"/>
</dbReference>
<dbReference type="Pfam" id="PF07332">
    <property type="entry name" value="Phage_holin_3_6"/>
    <property type="match status" value="1"/>
</dbReference>
<dbReference type="InterPro" id="IPR009937">
    <property type="entry name" value="Phage_holin_3_6"/>
</dbReference>
<evidence type="ECO:0000313" key="3">
    <source>
        <dbReference type="Proteomes" id="UP001157160"/>
    </source>
</evidence>